<feature type="compositionally biased region" description="Basic residues" evidence="5">
    <location>
        <begin position="948"/>
        <end position="965"/>
    </location>
</feature>
<dbReference type="OrthoDB" id="185348at2759"/>
<feature type="compositionally biased region" description="Gly residues" evidence="5">
    <location>
        <begin position="1072"/>
        <end position="1082"/>
    </location>
</feature>
<dbReference type="Proteomes" id="UP000789595">
    <property type="component" value="Unassembled WGS sequence"/>
</dbReference>
<feature type="compositionally biased region" description="Basic residues" evidence="5">
    <location>
        <begin position="286"/>
        <end position="297"/>
    </location>
</feature>
<feature type="non-terminal residue" evidence="8">
    <location>
        <position position="1082"/>
    </location>
</feature>
<keyword evidence="3" id="KW-0106">Calcium</keyword>
<dbReference type="CDD" id="cd00051">
    <property type="entry name" value="EFh"/>
    <property type="match status" value="1"/>
</dbReference>
<dbReference type="Gene3D" id="2.20.70.10">
    <property type="match status" value="2"/>
</dbReference>
<proteinExistence type="inferred from homology"/>
<dbReference type="SUPFAM" id="SSF47473">
    <property type="entry name" value="EF-hand"/>
    <property type="match status" value="2"/>
</dbReference>
<dbReference type="PROSITE" id="PS50222">
    <property type="entry name" value="EF_HAND_2"/>
    <property type="match status" value="6"/>
</dbReference>
<dbReference type="AlphaFoldDB" id="A0A8J2SET5"/>
<dbReference type="Pfam" id="PF13499">
    <property type="entry name" value="EF-hand_7"/>
    <property type="match status" value="3"/>
</dbReference>
<dbReference type="PROSITE" id="PS50020">
    <property type="entry name" value="WW_DOMAIN_2"/>
    <property type="match status" value="3"/>
</dbReference>
<feature type="domain" description="WW" evidence="6">
    <location>
        <begin position="29"/>
        <end position="62"/>
    </location>
</feature>
<feature type="compositionally biased region" description="Basic and acidic residues" evidence="5">
    <location>
        <begin position="398"/>
        <end position="420"/>
    </location>
</feature>
<accession>A0A8J2SET5</accession>
<evidence type="ECO:0000256" key="1">
    <source>
        <dbReference type="ARBA" id="ARBA00009753"/>
    </source>
</evidence>
<feature type="region of interest" description="Disordered" evidence="5">
    <location>
        <begin position="910"/>
        <end position="1082"/>
    </location>
</feature>
<dbReference type="GO" id="GO:0005509">
    <property type="term" value="F:calcium ion binding"/>
    <property type="evidence" value="ECO:0007669"/>
    <property type="project" value="InterPro"/>
</dbReference>
<evidence type="ECO:0008006" key="10">
    <source>
        <dbReference type="Google" id="ProtNLM"/>
    </source>
</evidence>
<evidence type="ECO:0000256" key="5">
    <source>
        <dbReference type="SAM" id="MobiDB-lite"/>
    </source>
</evidence>
<feature type="domain" description="WW" evidence="6">
    <location>
        <begin position="70"/>
        <end position="97"/>
    </location>
</feature>
<feature type="compositionally biased region" description="Basic and acidic residues" evidence="5">
    <location>
        <begin position="966"/>
        <end position="988"/>
    </location>
</feature>
<dbReference type="InterPro" id="IPR001202">
    <property type="entry name" value="WW_dom"/>
</dbReference>
<feature type="domain" description="EF-hand" evidence="7">
    <location>
        <begin position="224"/>
        <end position="259"/>
    </location>
</feature>
<protein>
    <recommendedName>
        <fullName evidence="10">Calmodulin</fullName>
    </recommendedName>
</protein>
<feature type="domain" description="EF-hand" evidence="7">
    <location>
        <begin position="191"/>
        <end position="219"/>
    </location>
</feature>
<dbReference type="InterPro" id="IPR011992">
    <property type="entry name" value="EF-hand-dom_pair"/>
</dbReference>
<feature type="domain" description="EF-hand" evidence="7">
    <location>
        <begin position="496"/>
        <end position="531"/>
    </location>
</feature>
<dbReference type="SUPFAM" id="SSF51045">
    <property type="entry name" value="WW domain"/>
    <property type="match status" value="2"/>
</dbReference>
<dbReference type="InterPro" id="IPR036020">
    <property type="entry name" value="WW_dom_sf"/>
</dbReference>
<dbReference type="InterPro" id="IPR018247">
    <property type="entry name" value="EF_Hand_1_Ca_BS"/>
</dbReference>
<evidence type="ECO:0000259" key="7">
    <source>
        <dbReference type="PROSITE" id="PS50222"/>
    </source>
</evidence>
<feature type="compositionally biased region" description="Pro residues" evidence="5">
    <location>
        <begin position="1"/>
        <end position="11"/>
    </location>
</feature>
<feature type="domain" description="WW" evidence="6">
    <location>
        <begin position="96"/>
        <end position="129"/>
    </location>
</feature>
<dbReference type="Gene3D" id="1.10.238.10">
    <property type="entry name" value="EF-hand"/>
    <property type="match status" value="3"/>
</dbReference>
<comment type="similarity">
    <text evidence="1">Belongs to the parvalbumin family.</text>
</comment>
<keyword evidence="4" id="KW-0175">Coiled coil</keyword>
<evidence type="ECO:0000256" key="3">
    <source>
        <dbReference type="ARBA" id="ARBA00022837"/>
    </source>
</evidence>
<dbReference type="Pfam" id="PF00397">
    <property type="entry name" value="WW"/>
    <property type="match status" value="1"/>
</dbReference>
<keyword evidence="2" id="KW-0479">Metal-binding</keyword>
<reference evidence="8" key="1">
    <citation type="submission" date="2021-11" db="EMBL/GenBank/DDBJ databases">
        <authorList>
            <consortium name="Genoscope - CEA"/>
            <person name="William W."/>
        </authorList>
    </citation>
    <scope>NUCLEOTIDE SEQUENCE</scope>
</reference>
<evidence type="ECO:0000313" key="8">
    <source>
        <dbReference type="EMBL" id="CAH0370745.1"/>
    </source>
</evidence>
<feature type="compositionally biased region" description="Pro residues" evidence="5">
    <location>
        <begin position="932"/>
        <end position="941"/>
    </location>
</feature>
<feature type="compositionally biased region" description="Basic and acidic residues" evidence="5">
    <location>
        <begin position="275"/>
        <end position="285"/>
    </location>
</feature>
<feature type="non-terminal residue" evidence="8">
    <location>
        <position position="1"/>
    </location>
</feature>
<feature type="domain" description="EF-hand" evidence="7">
    <location>
        <begin position="456"/>
        <end position="491"/>
    </location>
</feature>
<evidence type="ECO:0000256" key="4">
    <source>
        <dbReference type="SAM" id="Coils"/>
    </source>
</evidence>
<keyword evidence="9" id="KW-1185">Reference proteome</keyword>
<dbReference type="InterPro" id="IPR008080">
    <property type="entry name" value="Parvalbumin"/>
</dbReference>
<dbReference type="CDD" id="cd00201">
    <property type="entry name" value="WW"/>
    <property type="match status" value="3"/>
</dbReference>
<dbReference type="EMBL" id="CAKKNE010000003">
    <property type="protein sequence ID" value="CAH0370745.1"/>
    <property type="molecule type" value="Genomic_DNA"/>
</dbReference>
<dbReference type="SMART" id="SM00054">
    <property type="entry name" value="EFh"/>
    <property type="match status" value="5"/>
</dbReference>
<gene>
    <name evidence="8" type="ORF">PECAL_3P06460</name>
</gene>
<dbReference type="PROSITE" id="PS01159">
    <property type="entry name" value="WW_DOMAIN_1"/>
    <property type="match status" value="2"/>
</dbReference>
<evidence type="ECO:0000256" key="2">
    <source>
        <dbReference type="ARBA" id="ARBA00022723"/>
    </source>
</evidence>
<feature type="region of interest" description="Disordered" evidence="5">
    <location>
        <begin position="811"/>
        <end position="898"/>
    </location>
</feature>
<dbReference type="PROSITE" id="PS00018">
    <property type="entry name" value="EF_HAND_1"/>
    <property type="match status" value="6"/>
</dbReference>
<dbReference type="PANTHER" id="PTHR11653">
    <property type="entry name" value="PARVALBUMIN ALPHA"/>
    <property type="match status" value="1"/>
</dbReference>
<feature type="domain" description="EF-hand" evidence="7">
    <location>
        <begin position="355"/>
        <end position="390"/>
    </location>
</feature>
<feature type="region of interest" description="Disordered" evidence="5">
    <location>
        <begin position="269"/>
        <end position="297"/>
    </location>
</feature>
<feature type="coiled-coil region" evidence="4">
    <location>
        <begin position="605"/>
        <end position="639"/>
    </location>
</feature>
<feature type="region of interest" description="Disordered" evidence="5">
    <location>
        <begin position="1"/>
        <end position="36"/>
    </location>
</feature>
<evidence type="ECO:0000259" key="6">
    <source>
        <dbReference type="PROSITE" id="PS50020"/>
    </source>
</evidence>
<organism evidence="8 9">
    <name type="scientific">Pelagomonas calceolata</name>
    <dbReference type="NCBI Taxonomy" id="35677"/>
    <lineage>
        <taxon>Eukaryota</taxon>
        <taxon>Sar</taxon>
        <taxon>Stramenopiles</taxon>
        <taxon>Ochrophyta</taxon>
        <taxon>Pelagophyceae</taxon>
        <taxon>Pelagomonadales</taxon>
        <taxon>Pelagomonadaceae</taxon>
        <taxon>Pelagomonas</taxon>
    </lineage>
</organism>
<feature type="compositionally biased region" description="Basic residues" evidence="5">
    <location>
        <begin position="1000"/>
        <end position="1071"/>
    </location>
</feature>
<dbReference type="SMART" id="SM00456">
    <property type="entry name" value="WW"/>
    <property type="match status" value="3"/>
</dbReference>
<dbReference type="InterPro" id="IPR002048">
    <property type="entry name" value="EF_hand_dom"/>
</dbReference>
<sequence>APRDAPPPEPEPAALLDAVFGGDGDAPAAPPSSNWRELRTADGRSYFCDAATGEVRWEDPDAALRASGAWTEATTQGGERYWYHTATRESSWTDPTRTDKAWALSRTAEGYEFWYHTASGETSWEPPMADAFAKPNKLKDAGKKVVAANRVQDTENKPKLKKKRRKLPDQKIIDKLQAKLRAACMDTKPSKFFSKFDKDKSGDLSVKELEKLIRTSLKITKKELSEKDISALVQALDDDDSGSISIEELGDFVEFGAATFYGNEVTRDGSTTKWGESKGDSEAMKSIKRKSRAKKRKKLDEDLMEKFRTKLQAATFGSSPSELFKSFDKSGDGLLDASELTSLVRKELKIASSELTDDDIKQFVSAVDDDKSGTLGLEELADFVEFGTATFYADSETASERSRSLSPDRQRLKWGERAEESAAAKEDRKARLAKKRRPDFDEDLMKKLQGKLQAATFGADPLEIFQKFDKDGSGDLDEGELTRLIRLELKVSENDLPNDMIQAFMRAIDDDGDKVVNVGELADFVQFGMVTFYADAAETAAKAKELGMEGKLAWGERAADPDLSSENLDQKRGKQHLGSLSAAQKILDEEISTITEPAPVLKRPSSFVERDYADMEDEIRTLEARVSELKRRQAASRNTSRVTGVYHPPDKAISEDALYIDALLQDSELRLDDCGLEPALQAYKESIAQEHPNDVAAATALLKIGAMLRDVAEGREYTLKTASEVQKRAVHRAATGLSKDHALALAARRALGGTLALLDDKQGAREQFRVVLRFLEAREPACPPALVEEMRRLLDGVGVVSVFCGLSCGRSRRDGPSTRPRRLVSRAAYKHINTPQHTAPAARDSQTHEKPPTPLAPWRRVCRAAKAGGAKNSFKGARRRRDAAARALTHAPPQPQRSAALLFDLVSRAGNKSSSRRRTPYAPAQNQFAPSTPSPPRPPRAQPNHVVPRPRREHQRRAGRRRAGRRRQEGQDLRRGQGLADEGRRGARLDGGAQAQGVGRGRRRREAGRARGRARQGGPGRRRGARQARGRQARRGARQGGRRRGAQGGRRGARRGAQGRRARQGARRGARRGAGQGRGAQG</sequence>
<name>A0A8J2SET5_9STRA</name>
<dbReference type="PANTHER" id="PTHR11653:SF10">
    <property type="entry name" value="EF-HAND DOMAIN-CONTAINING PROTEIN"/>
    <property type="match status" value="1"/>
</dbReference>
<comment type="caution">
    <text evidence="8">The sequence shown here is derived from an EMBL/GenBank/DDBJ whole genome shotgun (WGS) entry which is preliminary data.</text>
</comment>
<feature type="domain" description="EF-hand" evidence="7">
    <location>
        <begin position="322"/>
        <end position="350"/>
    </location>
</feature>
<feature type="region of interest" description="Disordered" evidence="5">
    <location>
        <begin position="397"/>
        <end position="420"/>
    </location>
</feature>
<evidence type="ECO:0000313" key="9">
    <source>
        <dbReference type="Proteomes" id="UP000789595"/>
    </source>
</evidence>